<keyword evidence="5" id="KW-0809">Transit peptide</keyword>
<dbReference type="InterPro" id="IPR011249">
    <property type="entry name" value="Metalloenz_LuxS/M16"/>
</dbReference>
<dbReference type="GO" id="GO:0005739">
    <property type="term" value="C:mitochondrion"/>
    <property type="evidence" value="ECO:0007669"/>
    <property type="project" value="UniProtKB-SubCell"/>
</dbReference>
<dbReference type="InterPro" id="IPR011765">
    <property type="entry name" value="Pept_M16_N"/>
</dbReference>
<feature type="domain" description="Peptidase M16 C-terminal" evidence="12">
    <location>
        <begin position="285"/>
        <end position="469"/>
    </location>
</feature>
<evidence type="ECO:0000256" key="2">
    <source>
        <dbReference type="ARBA" id="ARBA00004173"/>
    </source>
</evidence>
<sequence>MRITMWQAASTGRHFVGSRLRNGVTTQARGLQSYATLCQAASMHDLPLTLASCLSERFTSQARGIHSFPMMFQAVPTHPLPQPSGILAWLAGDEPSNVPALYEPMHGIHLPPHLSSDMKPGETKITKLKNGVRVASENSPGPTSIVGIYIDSGSIHESPSVNGVSHLLERMAFKSTSNRSHFRLVREVEAIGGNIMANASREQMAYTADSIKTYMPEMVELLVDCVRNSMYYDWEVHDQLVRVKAEIGEIANNPQSILLEALHSAGYAGALGQPLLAPEASLHKLNGEVLIDFVSRNYTAGRIVLAASGCDHDELLQIAEPLLSDLGGGGPPTPSATEYVGGDWRQAADSPKTHIALAFEVPGGWRNEKDSFAVTVLQTLLGGGGSFSAGGPGKGMYSRLYSRVLNKYEQVQSFTAFNSIYNNTGIFSIHATSGSDFVPYLVDLATKEFIAVATPGEVTDAELQRAKNTTISAVLMNLESRVVVTEDIGRQILTYGNRKPLSEFIQGVQSLSLQDVSGVAQKIIATPLTMASWGDVVQVPRFDQVANRFS</sequence>
<dbReference type="AlphaFoldDB" id="A0A8T0HSH7"/>
<accession>A0A8T0HSH7</accession>
<dbReference type="Pfam" id="PF00675">
    <property type="entry name" value="Peptidase_M16"/>
    <property type="match status" value="1"/>
</dbReference>
<dbReference type="Gene3D" id="3.30.830.10">
    <property type="entry name" value="Metalloenzyme, LuxS/M16 peptidase-like"/>
    <property type="match status" value="2"/>
</dbReference>
<dbReference type="SUPFAM" id="SSF63411">
    <property type="entry name" value="LuxS/MPP-like metallohydrolase"/>
    <property type="match status" value="2"/>
</dbReference>
<dbReference type="GO" id="GO:0016020">
    <property type="term" value="C:membrane"/>
    <property type="evidence" value="ECO:0007669"/>
    <property type="project" value="UniProtKB-SubCell"/>
</dbReference>
<dbReference type="EMBL" id="CM026426">
    <property type="protein sequence ID" value="KAG0573970.1"/>
    <property type="molecule type" value="Genomic_DNA"/>
</dbReference>
<evidence type="ECO:0000256" key="3">
    <source>
        <dbReference type="ARBA" id="ARBA00004370"/>
    </source>
</evidence>
<evidence type="ECO:0000259" key="12">
    <source>
        <dbReference type="Pfam" id="PF05193"/>
    </source>
</evidence>
<comment type="caution">
    <text evidence="13">The sequence shown here is derived from an EMBL/GenBank/DDBJ whole genome shotgun (WGS) entry which is preliminary data.</text>
</comment>
<dbReference type="GO" id="GO:0004222">
    <property type="term" value="F:metalloendopeptidase activity"/>
    <property type="evidence" value="ECO:0007669"/>
    <property type="project" value="InterPro"/>
</dbReference>
<evidence type="ECO:0000256" key="9">
    <source>
        <dbReference type="ARBA" id="ARBA00032315"/>
    </source>
</evidence>
<evidence type="ECO:0000259" key="11">
    <source>
        <dbReference type="Pfam" id="PF00675"/>
    </source>
</evidence>
<dbReference type="PANTHER" id="PTHR11851:SF49">
    <property type="entry name" value="MITOCHONDRIAL-PROCESSING PEPTIDASE SUBUNIT ALPHA"/>
    <property type="match status" value="1"/>
</dbReference>
<evidence type="ECO:0000256" key="10">
    <source>
        <dbReference type="RuleBase" id="RU004447"/>
    </source>
</evidence>
<dbReference type="PANTHER" id="PTHR11851">
    <property type="entry name" value="METALLOPROTEASE"/>
    <property type="match status" value="1"/>
</dbReference>
<dbReference type="Proteomes" id="UP000822688">
    <property type="component" value="Chromosome V"/>
</dbReference>
<dbReference type="Pfam" id="PF05193">
    <property type="entry name" value="Peptidase_M16_C"/>
    <property type="match status" value="1"/>
</dbReference>
<dbReference type="GO" id="GO:0046872">
    <property type="term" value="F:metal ion binding"/>
    <property type="evidence" value="ECO:0007669"/>
    <property type="project" value="InterPro"/>
</dbReference>
<comment type="similarity">
    <text evidence="4 10">Belongs to the peptidase M16 family.</text>
</comment>
<keyword evidence="14" id="KW-1185">Reference proteome</keyword>
<evidence type="ECO:0000313" key="14">
    <source>
        <dbReference type="Proteomes" id="UP000822688"/>
    </source>
</evidence>
<evidence type="ECO:0000313" key="13">
    <source>
        <dbReference type="EMBL" id="KAG0573970.1"/>
    </source>
</evidence>
<dbReference type="InterPro" id="IPR050361">
    <property type="entry name" value="MPP/UQCRC_Complex"/>
</dbReference>
<gene>
    <name evidence="13" type="ORF">KC19_VG226000</name>
</gene>
<reference evidence="13" key="1">
    <citation type="submission" date="2020-06" db="EMBL/GenBank/DDBJ databases">
        <title>WGS assembly of Ceratodon purpureus strain R40.</title>
        <authorList>
            <person name="Carey S.B."/>
            <person name="Jenkins J."/>
            <person name="Shu S."/>
            <person name="Lovell J.T."/>
            <person name="Sreedasyam A."/>
            <person name="Maumus F."/>
            <person name="Tiley G.P."/>
            <person name="Fernandez-Pozo N."/>
            <person name="Barry K."/>
            <person name="Chen C."/>
            <person name="Wang M."/>
            <person name="Lipzen A."/>
            <person name="Daum C."/>
            <person name="Saski C.A."/>
            <person name="Payton A.C."/>
            <person name="Mcbreen J.C."/>
            <person name="Conrad R.E."/>
            <person name="Kollar L.M."/>
            <person name="Olsson S."/>
            <person name="Huttunen S."/>
            <person name="Landis J.B."/>
            <person name="Wickett N.J."/>
            <person name="Johnson M.G."/>
            <person name="Rensing S.A."/>
            <person name="Grimwood J."/>
            <person name="Schmutz J."/>
            <person name="Mcdaniel S.F."/>
        </authorList>
    </citation>
    <scope>NUCLEOTIDE SEQUENCE</scope>
    <source>
        <strain evidence="13">R40</strain>
    </source>
</reference>
<evidence type="ECO:0000256" key="6">
    <source>
        <dbReference type="ARBA" id="ARBA00023128"/>
    </source>
</evidence>
<evidence type="ECO:0000256" key="4">
    <source>
        <dbReference type="ARBA" id="ARBA00007261"/>
    </source>
</evidence>
<comment type="subcellular location">
    <subcellularLocation>
        <location evidence="3">Membrane</location>
    </subcellularLocation>
    <subcellularLocation>
        <location evidence="2">Mitochondrion</location>
    </subcellularLocation>
</comment>
<evidence type="ECO:0000256" key="8">
    <source>
        <dbReference type="ARBA" id="ARBA00030006"/>
    </source>
</evidence>
<dbReference type="PROSITE" id="PS00143">
    <property type="entry name" value="INSULINASE"/>
    <property type="match status" value="1"/>
</dbReference>
<dbReference type="InterPro" id="IPR007863">
    <property type="entry name" value="Peptidase_M16_C"/>
</dbReference>
<dbReference type="InterPro" id="IPR001431">
    <property type="entry name" value="Pept_M16_Zn_BS"/>
</dbReference>
<feature type="domain" description="Peptidase M16 N-terminal" evidence="11">
    <location>
        <begin position="133"/>
        <end position="279"/>
    </location>
</feature>
<evidence type="ECO:0000256" key="5">
    <source>
        <dbReference type="ARBA" id="ARBA00022946"/>
    </source>
</evidence>
<protein>
    <recommendedName>
        <fullName evidence="8">Alpha-MPP</fullName>
    </recommendedName>
    <alternativeName>
        <fullName evidence="9">Inactive zinc metalloprotease alpha</fullName>
    </alternativeName>
</protein>
<dbReference type="GO" id="GO:0006508">
    <property type="term" value="P:proteolysis"/>
    <property type="evidence" value="ECO:0007669"/>
    <property type="project" value="InterPro"/>
</dbReference>
<keyword evidence="7" id="KW-0472">Membrane</keyword>
<name>A0A8T0HSH7_CERPU</name>
<proteinExistence type="inferred from homology"/>
<keyword evidence="6" id="KW-0496">Mitochondrion</keyword>
<evidence type="ECO:0000256" key="7">
    <source>
        <dbReference type="ARBA" id="ARBA00023136"/>
    </source>
</evidence>
<evidence type="ECO:0000256" key="1">
    <source>
        <dbReference type="ARBA" id="ARBA00002123"/>
    </source>
</evidence>
<organism evidence="13 14">
    <name type="scientific">Ceratodon purpureus</name>
    <name type="common">Fire moss</name>
    <name type="synonym">Dicranum purpureum</name>
    <dbReference type="NCBI Taxonomy" id="3225"/>
    <lineage>
        <taxon>Eukaryota</taxon>
        <taxon>Viridiplantae</taxon>
        <taxon>Streptophyta</taxon>
        <taxon>Embryophyta</taxon>
        <taxon>Bryophyta</taxon>
        <taxon>Bryophytina</taxon>
        <taxon>Bryopsida</taxon>
        <taxon>Dicranidae</taxon>
        <taxon>Pseudoditrichales</taxon>
        <taxon>Ditrichaceae</taxon>
        <taxon>Ceratodon</taxon>
    </lineage>
</organism>
<comment type="function">
    <text evidence="1">Substrate recognition and binding subunit of the essential mitochondrial processing protease (MPP), which cleaves the mitochondrial sequence off newly imported precursors proteins.</text>
</comment>
<dbReference type="FunFam" id="3.30.830.10:FF:000022">
    <property type="entry name" value="mitochondrial-processing peptidase subunit alpha"/>
    <property type="match status" value="1"/>
</dbReference>
<dbReference type="FunFam" id="3.30.830.10:FF:000008">
    <property type="entry name" value="Mitochondrial-processing peptidase subunit beta"/>
    <property type="match status" value="1"/>
</dbReference>